<dbReference type="OrthoDB" id="5584641at2759"/>
<dbReference type="Proteomes" id="UP001149813">
    <property type="component" value="Unassembled WGS sequence"/>
</dbReference>
<feature type="compositionally biased region" description="Polar residues" evidence="1">
    <location>
        <begin position="543"/>
        <end position="552"/>
    </location>
</feature>
<dbReference type="AlphaFoldDB" id="A0A9W7Y3G7"/>
<reference evidence="3" key="1">
    <citation type="submission" date="2022-07" db="EMBL/GenBank/DDBJ databases">
        <title>Phylogenomic reconstructions and comparative analyses of Kickxellomycotina fungi.</title>
        <authorList>
            <person name="Reynolds N.K."/>
            <person name="Stajich J.E."/>
            <person name="Barry K."/>
            <person name="Grigoriev I.V."/>
            <person name="Crous P."/>
            <person name="Smith M.E."/>
        </authorList>
    </citation>
    <scope>NUCLEOTIDE SEQUENCE</scope>
    <source>
        <strain evidence="3">NBRC 32514</strain>
    </source>
</reference>
<protein>
    <recommendedName>
        <fullName evidence="2">F-box domain-containing protein</fullName>
    </recommendedName>
</protein>
<proteinExistence type="predicted"/>
<dbReference type="EMBL" id="JANBOJ010000094">
    <property type="protein sequence ID" value="KAJ1722805.1"/>
    <property type="molecule type" value="Genomic_DNA"/>
</dbReference>
<dbReference type="PROSITE" id="PS50181">
    <property type="entry name" value="FBOX"/>
    <property type="match status" value="1"/>
</dbReference>
<sequence length="604" mass="68586">MSADTSAMAMPAPVDTEHTVPTTKHVASITSLKDCTVRSYLKLPTPVYRRVAEYCDTRARRRLGQVSQSWRALVSPLLWEAIYIYEYRDCAAVAAHIQAYHRDHVKQIHFQTRQSRRDIPEWLDSPTEVAIIGAWLEVEWPKLETMSVRFLYTPVDIRIIDLARCMPNLSALTVDNSYLPWRDVAKWALSVPRMRDLSISYTDQLAESDRRRFSHLLGDYNVLQAIKGDGFARMRMQYQPDELGVFYASLLRTQTMLKELRIDRIPAAHIELLSKQLCFPSSLETLCLGIDASDSLPSLLCLSPRALPNLTRLMLRCNASPLSRCEIALDEFFRYEWPHLRGLIVSVLTNEQCRKLVNTCPRLEVLMVQPESPVEHQINNSGLEALLKGIRTLRRLHIVQQISPIGEMLSDSFIWKATHFEPPKMFSLRKHKRWDNWAPKLASSPWVCTGLHDLSLCGVYLSFPALIQLLSTLPHLHSLKVCVRSGTVGTVVTSHMFEPWGRHSMLRYLTVDDIQEVDLPRLRKLCEYMPSIRHCRIVNQKTADSTGATVPQNNNNSSSNRGNNNNNKRGNGSSNGTGSSNSSQRQLPQSSAASLSSSTVSLRR</sequence>
<dbReference type="SUPFAM" id="SSF52047">
    <property type="entry name" value="RNI-like"/>
    <property type="match status" value="1"/>
</dbReference>
<feature type="domain" description="F-box" evidence="2">
    <location>
        <begin position="37"/>
        <end position="82"/>
    </location>
</feature>
<comment type="caution">
    <text evidence="3">The sequence shown here is derived from an EMBL/GenBank/DDBJ whole genome shotgun (WGS) entry which is preliminary data.</text>
</comment>
<dbReference type="Gene3D" id="3.80.10.10">
    <property type="entry name" value="Ribonuclease Inhibitor"/>
    <property type="match status" value="1"/>
</dbReference>
<evidence type="ECO:0000313" key="4">
    <source>
        <dbReference type="Proteomes" id="UP001149813"/>
    </source>
</evidence>
<evidence type="ECO:0000313" key="3">
    <source>
        <dbReference type="EMBL" id="KAJ1722805.1"/>
    </source>
</evidence>
<dbReference type="InterPro" id="IPR001810">
    <property type="entry name" value="F-box_dom"/>
</dbReference>
<organism evidence="3 4">
    <name type="scientific">Coemansia erecta</name>
    <dbReference type="NCBI Taxonomy" id="147472"/>
    <lineage>
        <taxon>Eukaryota</taxon>
        <taxon>Fungi</taxon>
        <taxon>Fungi incertae sedis</taxon>
        <taxon>Zoopagomycota</taxon>
        <taxon>Kickxellomycotina</taxon>
        <taxon>Kickxellomycetes</taxon>
        <taxon>Kickxellales</taxon>
        <taxon>Kickxellaceae</taxon>
        <taxon>Coemansia</taxon>
    </lineage>
</organism>
<keyword evidence="4" id="KW-1185">Reference proteome</keyword>
<evidence type="ECO:0000259" key="2">
    <source>
        <dbReference type="PROSITE" id="PS50181"/>
    </source>
</evidence>
<feature type="compositionally biased region" description="Low complexity" evidence="1">
    <location>
        <begin position="553"/>
        <end position="604"/>
    </location>
</feature>
<dbReference type="InterPro" id="IPR036047">
    <property type="entry name" value="F-box-like_dom_sf"/>
</dbReference>
<accession>A0A9W7Y3G7</accession>
<evidence type="ECO:0000256" key="1">
    <source>
        <dbReference type="SAM" id="MobiDB-lite"/>
    </source>
</evidence>
<feature type="region of interest" description="Disordered" evidence="1">
    <location>
        <begin position="543"/>
        <end position="604"/>
    </location>
</feature>
<name>A0A9W7Y3G7_9FUNG</name>
<dbReference type="SUPFAM" id="SSF81383">
    <property type="entry name" value="F-box domain"/>
    <property type="match status" value="1"/>
</dbReference>
<gene>
    <name evidence="3" type="ORF">LPJ53_002819</name>
</gene>
<dbReference type="InterPro" id="IPR032675">
    <property type="entry name" value="LRR_dom_sf"/>
</dbReference>